<dbReference type="SUPFAM" id="SSF51556">
    <property type="entry name" value="Metallo-dependent hydrolases"/>
    <property type="match status" value="1"/>
</dbReference>
<organism evidence="5 6">
    <name type="scientific">Theileria annulata</name>
    <dbReference type="NCBI Taxonomy" id="5874"/>
    <lineage>
        <taxon>Eukaryota</taxon>
        <taxon>Sar</taxon>
        <taxon>Alveolata</taxon>
        <taxon>Apicomplexa</taxon>
        <taxon>Aconoidasida</taxon>
        <taxon>Piroplasmida</taxon>
        <taxon>Theileriidae</taxon>
        <taxon>Theileria</taxon>
    </lineage>
</organism>
<gene>
    <name evidence="5" type="ORF">TA11110</name>
</gene>
<dbReference type="GeneID" id="3862878"/>
<evidence type="ECO:0000256" key="3">
    <source>
        <dbReference type="ARBA" id="ARBA00022833"/>
    </source>
</evidence>
<dbReference type="UniPathway" id="UPA00070">
    <property type="reaction ID" value="UER00117"/>
</dbReference>
<dbReference type="GO" id="GO:0004151">
    <property type="term" value="F:dihydroorotase activity"/>
    <property type="evidence" value="ECO:0007669"/>
    <property type="project" value="UniProtKB-EC"/>
</dbReference>
<keyword evidence="1" id="KW-0479">Metal-binding</keyword>
<dbReference type="GO" id="GO:0005737">
    <property type="term" value="C:cytoplasm"/>
    <property type="evidence" value="ECO:0007669"/>
    <property type="project" value="TreeGrafter"/>
</dbReference>
<name>Q4U8H2_THEAN</name>
<dbReference type="OrthoDB" id="1670005at2759"/>
<sequence>MQFLYADDLHCHLRQGELMKKVVKYIRKGGCNRVLVMPNTVPEITSCSQALEYRKRLLELDPNVDYLMTLYLTDELSVEDLKNNAKKCHVQGVKCYPLGVTTNSDRSFEVTNRNKSFEKYYPVFSEMEKIGVSLHLHGELSGAPPLTAEKDFLTPIENICRRFPSLKVVLEHVTSRESLEVVKRLQNLSATVTPHHMRLTVSDVLNTTENVTLENITRHLKDPFAYCKPVAKFEEDRQAILETLKSGHPRLFLGSDSAPHTCDSKRSDNPPAGIYTQPFLLQYLSDTFEDFGFFDKLENFCCKNGQEFLQLPPKEPEYFELVKQPFKVPEEVEGIVPFRAGQFLNYSILF</sequence>
<dbReference type="VEuPathDB" id="PiroplasmaDB:TA11110"/>
<dbReference type="KEGG" id="tan:TA11110"/>
<dbReference type="FunCoup" id="Q4U8H2">
    <property type="interactions" value="145"/>
</dbReference>
<dbReference type="GO" id="GO:0006207">
    <property type="term" value="P:'de novo' pyrimidine nucleobase biosynthetic process"/>
    <property type="evidence" value="ECO:0007669"/>
    <property type="project" value="TreeGrafter"/>
</dbReference>
<dbReference type="HAMAP" id="MF_00219">
    <property type="entry name" value="PyrC_classII"/>
    <property type="match status" value="1"/>
</dbReference>
<evidence type="ECO:0000313" key="5">
    <source>
        <dbReference type="EMBL" id="CAI76881.1"/>
    </source>
</evidence>
<keyword evidence="6" id="KW-1185">Reference proteome</keyword>
<protein>
    <submittedName>
        <fullName evidence="5">Dihydroorotase, putative</fullName>
        <ecNumber evidence="5">3.5.2.3</ecNumber>
    </submittedName>
</protein>
<dbReference type="PANTHER" id="PTHR43137">
    <property type="entry name" value="DIHYDROOROTASE"/>
    <property type="match status" value="1"/>
</dbReference>
<dbReference type="Proteomes" id="UP000001950">
    <property type="component" value="Chromosome 4"/>
</dbReference>
<accession>Q4U8H2</accession>
<dbReference type="GO" id="GO:0044205">
    <property type="term" value="P:'de novo' UMP biosynthetic process"/>
    <property type="evidence" value="ECO:0007669"/>
    <property type="project" value="UniProtKB-UniPathway"/>
</dbReference>
<dbReference type="InterPro" id="IPR004721">
    <property type="entry name" value="DHOdimr"/>
</dbReference>
<reference evidence="5 6" key="1">
    <citation type="journal article" date="2005" name="Science">
        <title>Genome of the host-cell transforming parasite Theileria annulata compared with T. parva.</title>
        <authorList>
            <person name="Pain A."/>
            <person name="Renauld H."/>
            <person name="Berriman M."/>
            <person name="Murphy L."/>
            <person name="Yeats C.A."/>
            <person name="Weir W."/>
            <person name="Kerhornou A."/>
            <person name="Aslett M."/>
            <person name="Bishop R."/>
            <person name="Bouchier C."/>
            <person name="Cochet M."/>
            <person name="Coulson R.M.R."/>
            <person name="Cronin A."/>
            <person name="de Villiers E.P."/>
            <person name="Fraser A."/>
            <person name="Fosker N."/>
            <person name="Gardner M."/>
            <person name="Goble A."/>
            <person name="Griffiths-Jones S."/>
            <person name="Harris D.E."/>
            <person name="Katzer F."/>
            <person name="Larke N."/>
            <person name="Lord A."/>
            <person name="Maser P."/>
            <person name="McKellar S."/>
            <person name="Mooney P."/>
            <person name="Morton F."/>
            <person name="Nene V."/>
            <person name="O'Neil S."/>
            <person name="Price C."/>
            <person name="Quail M.A."/>
            <person name="Rabbinowitsch E."/>
            <person name="Rawlings N.D."/>
            <person name="Rutter S."/>
            <person name="Saunders D."/>
            <person name="Seeger K."/>
            <person name="Shah T."/>
            <person name="Squares R."/>
            <person name="Squares S."/>
            <person name="Tivey A."/>
            <person name="Walker A.R."/>
            <person name="Woodward J."/>
            <person name="Dobbelaere D.A.E."/>
            <person name="Langsley G."/>
            <person name="Rajandream M.A."/>
            <person name="McKeever D."/>
            <person name="Shiels B."/>
            <person name="Tait A."/>
            <person name="Barrell B.G."/>
            <person name="Hall N."/>
        </authorList>
    </citation>
    <scope>NUCLEOTIDE SEQUENCE [LARGE SCALE GENOMIC DNA]</scope>
    <source>
        <strain evidence="6">Ankara</strain>
    </source>
</reference>
<dbReference type="EC" id="3.5.2.3" evidence="5"/>
<evidence type="ECO:0000256" key="4">
    <source>
        <dbReference type="ARBA" id="ARBA00022975"/>
    </source>
</evidence>
<keyword evidence="2 5" id="KW-0378">Hydrolase</keyword>
<proteinExistence type="inferred from homology"/>
<dbReference type="PANTHER" id="PTHR43137:SF1">
    <property type="entry name" value="DIHYDROOROTASE"/>
    <property type="match status" value="1"/>
</dbReference>
<dbReference type="InParanoid" id="Q4U8H2"/>
<dbReference type="STRING" id="5874.Q4U8H2"/>
<evidence type="ECO:0000313" key="6">
    <source>
        <dbReference type="Proteomes" id="UP000001950"/>
    </source>
</evidence>
<evidence type="ECO:0000256" key="1">
    <source>
        <dbReference type="ARBA" id="ARBA00022723"/>
    </source>
</evidence>
<dbReference type="GO" id="GO:0046872">
    <property type="term" value="F:metal ion binding"/>
    <property type="evidence" value="ECO:0007669"/>
    <property type="project" value="UniProtKB-KW"/>
</dbReference>
<dbReference type="PROSITE" id="PS00483">
    <property type="entry name" value="DIHYDROOROTASE_2"/>
    <property type="match status" value="1"/>
</dbReference>
<dbReference type="RefSeq" id="XP_953506.1">
    <property type="nucleotide sequence ID" value="XM_948413.1"/>
</dbReference>
<dbReference type="Gene3D" id="3.20.20.140">
    <property type="entry name" value="Metal-dependent hydrolases"/>
    <property type="match status" value="1"/>
</dbReference>
<dbReference type="EMBL" id="CR940353">
    <property type="protein sequence ID" value="CAI76881.1"/>
    <property type="molecule type" value="Genomic_DNA"/>
</dbReference>
<evidence type="ECO:0000256" key="2">
    <source>
        <dbReference type="ARBA" id="ARBA00022801"/>
    </source>
</evidence>
<dbReference type="InterPro" id="IPR032466">
    <property type="entry name" value="Metal_Hydrolase"/>
</dbReference>
<dbReference type="InterPro" id="IPR002195">
    <property type="entry name" value="Dihydroorotase_CS"/>
</dbReference>
<dbReference type="OMA" id="TLHHISM"/>
<dbReference type="NCBIfam" id="TIGR00856">
    <property type="entry name" value="pyrC_dimer"/>
    <property type="match status" value="1"/>
</dbReference>
<dbReference type="PIRSF" id="PIRSF001237">
    <property type="entry name" value="DHOdimr"/>
    <property type="match status" value="1"/>
</dbReference>
<keyword evidence="3" id="KW-0862">Zinc</keyword>
<keyword evidence="4" id="KW-0665">Pyrimidine biosynthesis</keyword>
<dbReference type="eggNOG" id="KOG2902">
    <property type="taxonomic scope" value="Eukaryota"/>
</dbReference>
<dbReference type="AlphaFoldDB" id="Q4U8H2"/>